<feature type="transmembrane region" description="Helical" evidence="1">
    <location>
        <begin position="20"/>
        <end position="38"/>
    </location>
</feature>
<reference evidence="4" key="1">
    <citation type="submission" date="2010-07" db="EMBL/GenBank/DDBJ databases">
        <title>The genome sequence of Gaeumannomyces graminis var. tritici strain R3-111a-1.</title>
        <authorList>
            <consortium name="The Broad Institute Genome Sequencing Platform"/>
            <person name="Ma L.-J."/>
            <person name="Dead R."/>
            <person name="Young S."/>
            <person name="Zeng Q."/>
            <person name="Koehrsen M."/>
            <person name="Alvarado L."/>
            <person name="Berlin A."/>
            <person name="Chapman S.B."/>
            <person name="Chen Z."/>
            <person name="Freedman E."/>
            <person name="Gellesch M."/>
            <person name="Goldberg J."/>
            <person name="Griggs A."/>
            <person name="Gujja S."/>
            <person name="Heilman E.R."/>
            <person name="Heiman D."/>
            <person name="Hepburn T."/>
            <person name="Howarth C."/>
            <person name="Jen D."/>
            <person name="Larson L."/>
            <person name="Mehta T."/>
            <person name="Neiman D."/>
            <person name="Pearson M."/>
            <person name="Roberts A."/>
            <person name="Saif S."/>
            <person name="Shea T."/>
            <person name="Shenoy N."/>
            <person name="Sisk P."/>
            <person name="Stolte C."/>
            <person name="Sykes S."/>
            <person name="Walk T."/>
            <person name="White J."/>
            <person name="Yandava C."/>
            <person name="Haas B."/>
            <person name="Nusbaum C."/>
            <person name="Birren B."/>
        </authorList>
    </citation>
    <scope>NUCLEOTIDE SEQUENCE [LARGE SCALE GENOMIC DNA]</scope>
    <source>
        <strain evidence="4">R3-111a-1</strain>
    </source>
</reference>
<dbReference type="EnsemblFungi" id="EJT70526">
    <property type="protein sequence ID" value="EJT70526"/>
    <property type="gene ID" value="GGTG_11549"/>
</dbReference>
<reference evidence="2" key="3">
    <citation type="submission" date="2010-09" db="EMBL/GenBank/DDBJ databases">
        <title>Annotation of Gaeumannomyces graminis var. tritici R3-111a-1.</title>
        <authorList>
            <consortium name="The Broad Institute Genome Sequencing Platform"/>
            <person name="Ma L.-J."/>
            <person name="Dead R."/>
            <person name="Young S.K."/>
            <person name="Zeng Q."/>
            <person name="Gargeya S."/>
            <person name="Fitzgerald M."/>
            <person name="Haas B."/>
            <person name="Abouelleil A."/>
            <person name="Alvarado L."/>
            <person name="Arachchi H.M."/>
            <person name="Berlin A."/>
            <person name="Brown A."/>
            <person name="Chapman S.B."/>
            <person name="Chen Z."/>
            <person name="Dunbar C."/>
            <person name="Freedman E."/>
            <person name="Gearin G."/>
            <person name="Gellesch M."/>
            <person name="Goldberg J."/>
            <person name="Griggs A."/>
            <person name="Gujja S."/>
            <person name="Heiman D."/>
            <person name="Howarth C."/>
            <person name="Larson L."/>
            <person name="Lui A."/>
            <person name="MacDonald P.J.P."/>
            <person name="Mehta T."/>
            <person name="Montmayeur A."/>
            <person name="Murphy C."/>
            <person name="Neiman D."/>
            <person name="Pearson M."/>
            <person name="Priest M."/>
            <person name="Roberts A."/>
            <person name="Saif S."/>
            <person name="Shea T."/>
            <person name="Shenoy N."/>
            <person name="Sisk P."/>
            <person name="Stolte C."/>
            <person name="Sykes S."/>
            <person name="Yandava C."/>
            <person name="Wortman J."/>
            <person name="Nusbaum C."/>
            <person name="Birren B."/>
        </authorList>
    </citation>
    <scope>NUCLEOTIDE SEQUENCE</scope>
    <source>
        <strain evidence="2">R3-111a-1</strain>
    </source>
</reference>
<dbReference type="GeneID" id="20352007"/>
<gene>
    <name evidence="3" type="primary">20352007</name>
    <name evidence="2" type="ORF">GGTG_11549</name>
</gene>
<name>J3PDH6_GAET3</name>
<accession>J3PDH6</accession>
<evidence type="ECO:0000256" key="1">
    <source>
        <dbReference type="SAM" id="Phobius"/>
    </source>
</evidence>
<dbReference type="RefSeq" id="XP_009227704.1">
    <property type="nucleotide sequence ID" value="XM_009229440.1"/>
</dbReference>
<organism evidence="2">
    <name type="scientific">Gaeumannomyces tritici (strain R3-111a-1)</name>
    <name type="common">Wheat and barley take-all root rot fungus</name>
    <name type="synonym">Gaeumannomyces graminis var. tritici</name>
    <dbReference type="NCBI Taxonomy" id="644352"/>
    <lineage>
        <taxon>Eukaryota</taxon>
        <taxon>Fungi</taxon>
        <taxon>Dikarya</taxon>
        <taxon>Ascomycota</taxon>
        <taxon>Pezizomycotina</taxon>
        <taxon>Sordariomycetes</taxon>
        <taxon>Sordariomycetidae</taxon>
        <taxon>Magnaporthales</taxon>
        <taxon>Magnaporthaceae</taxon>
        <taxon>Gaeumannomyces</taxon>
    </lineage>
</organism>
<proteinExistence type="predicted"/>
<dbReference type="Proteomes" id="UP000006039">
    <property type="component" value="Unassembled WGS sequence"/>
</dbReference>
<evidence type="ECO:0000313" key="3">
    <source>
        <dbReference type="EnsemblFungi" id="EJT70526"/>
    </source>
</evidence>
<reference evidence="2" key="2">
    <citation type="submission" date="2010-07" db="EMBL/GenBank/DDBJ databases">
        <authorList>
            <consortium name="The Broad Institute Genome Sequencing Platform"/>
            <consortium name="Broad Institute Genome Sequencing Center for Infectious Disease"/>
            <person name="Ma L.-J."/>
            <person name="Dead R."/>
            <person name="Young S."/>
            <person name="Zeng Q."/>
            <person name="Koehrsen M."/>
            <person name="Alvarado L."/>
            <person name="Berlin A."/>
            <person name="Chapman S.B."/>
            <person name="Chen Z."/>
            <person name="Freedman E."/>
            <person name="Gellesch M."/>
            <person name="Goldberg J."/>
            <person name="Griggs A."/>
            <person name="Gujja S."/>
            <person name="Heilman E.R."/>
            <person name="Heiman D."/>
            <person name="Hepburn T."/>
            <person name="Howarth C."/>
            <person name="Jen D."/>
            <person name="Larson L."/>
            <person name="Mehta T."/>
            <person name="Neiman D."/>
            <person name="Pearson M."/>
            <person name="Roberts A."/>
            <person name="Saif S."/>
            <person name="Shea T."/>
            <person name="Shenoy N."/>
            <person name="Sisk P."/>
            <person name="Stolte C."/>
            <person name="Sykes S."/>
            <person name="Walk T."/>
            <person name="White J."/>
            <person name="Yandava C."/>
            <person name="Haas B."/>
            <person name="Nusbaum C."/>
            <person name="Birren B."/>
        </authorList>
    </citation>
    <scope>NUCLEOTIDE SEQUENCE</scope>
    <source>
        <strain evidence="2">R3-111a-1</strain>
    </source>
</reference>
<reference evidence="3" key="5">
    <citation type="submission" date="2018-04" db="UniProtKB">
        <authorList>
            <consortium name="EnsemblFungi"/>
        </authorList>
    </citation>
    <scope>IDENTIFICATION</scope>
    <source>
        <strain evidence="3">R3-111a-1</strain>
    </source>
</reference>
<protein>
    <submittedName>
        <fullName evidence="2 3">Uncharacterized protein</fullName>
    </submittedName>
</protein>
<evidence type="ECO:0000313" key="4">
    <source>
        <dbReference type="Proteomes" id="UP000006039"/>
    </source>
</evidence>
<dbReference type="AlphaFoldDB" id="J3PDH6"/>
<dbReference type="HOGENOM" id="CLU_2812518_0_0_1"/>
<dbReference type="VEuPathDB" id="FungiDB:GGTG_11549"/>
<keyword evidence="1" id="KW-0812">Transmembrane</keyword>
<keyword evidence="4" id="KW-1185">Reference proteome</keyword>
<sequence>MRVRILFRAIFSTRLKNAKLFLLLLCFITAIFNCLYKLKNAKATKIILLPKRNRHLLIAKLAQKQAF</sequence>
<reference evidence="3" key="4">
    <citation type="journal article" date="2015" name="G3 (Bethesda)">
        <title>Genome sequences of three phytopathogenic species of the Magnaporthaceae family of fungi.</title>
        <authorList>
            <person name="Okagaki L.H."/>
            <person name="Nunes C.C."/>
            <person name="Sailsbery J."/>
            <person name="Clay B."/>
            <person name="Brown D."/>
            <person name="John T."/>
            <person name="Oh Y."/>
            <person name="Young N."/>
            <person name="Fitzgerald M."/>
            <person name="Haas B.J."/>
            <person name="Zeng Q."/>
            <person name="Young S."/>
            <person name="Adiconis X."/>
            <person name="Fan L."/>
            <person name="Levin J.Z."/>
            <person name="Mitchell T.K."/>
            <person name="Okubara P.A."/>
            <person name="Farman M.L."/>
            <person name="Kohn L.M."/>
            <person name="Birren B."/>
            <person name="Ma L.-J."/>
            <person name="Dean R.A."/>
        </authorList>
    </citation>
    <scope>NUCLEOTIDE SEQUENCE</scope>
    <source>
        <strain evidence="3">R3-111a-1</strain>
    </source>
</reference>
<keyword evidence="1" id="KW-0472">Membrane</keyword>
<evidence type="ECO:0000313" key="2">
    <source>
        <dbReference type="EMBL" id="EJT70526.1"/>
    </source>
</evidence>
<dbReference type="EMBL" id="GL385401">
    <property type="protein sequence ID" value="EJT70526.1"/>
    <property type="molecule type" value="Genomic_DNA"/>
</dbReference>
<keyword evidence="1" id="KW-1133">Transmembrane helix</keyword>